<gene>
    <name evidence="1" type="ORF">LR394_21020</name>
</gene>
<accession>A0A9X1NGA5</accession>
<dbReference type="AlphaFoldDB" id="A0A9X1NGA5"/>
<evidence type="ECO:0000313" key="2">
    <source>
        <dbReference type="Proteomes" id="UP001138997"/>
    </source>
</evidence>
<evidence type="ECO:0000313" key="1">
    <source>
        <dbReference type="EMBL" id="MCD5313395.1"/>
    </source>
</evidence>
<proteinExistence type="predicted"/>
<dbReference type="RefSeq" id="WP_231444538.1">
    <property type="nucleotide sequence ID" value="NZ_JAJOMB010000011.1"/>
</dbReference>
<comment type="caution">
    <text evidence="1">The sequence shown here is derived from an EMBL/GenBank/DDBJ whole genome shotgun (WGS) entry which is preliminary data.</text>
</comment>
<dbReference type="EMBL" id="JAJOMB010000011">
    <property type="protein sequence ID" value="MCD5313395.1"/>
    <property type="molecule type" value="Genomic_DNA"/>
</dbReference>
<sequence>MNVDWPVATRTALRRGQLMVAEVEASVPRHRAWIAVYSIPGSVGTFNVFHREFDEEYMANDWCIGPDDGMLEHGFVRVTGEEQLVEALRVRNVQPSDLEYVHNSDYPV</sequence>
<dbReference type="Proteomes" id="UP001138997">
    <property type="component" value="Unassembled WGS sequence"/>
</dbReference>
<name>A0A9X1NGA5_9ACTN</name>
<protein>
    <submittedName>
        <fullName evidence="1">Uncharacterized protein</fullName>
    </submittedName>
</protein>
<organism evidence="1 2">
    <name type="scientific">Kineosporia babensis</name>
    <dbReference type="NCBI Taxonomy" id="499548"/>
    <lineage>
        <taxon>Bacteria</taxon>
        <taxon>Bacillati</taxon>
        <taxon>Actinomycetota</taxon>
        <taxon>Actinomycetes</taxon>
        <taxon>Kineosporiales</taxon>
        <taxon>Kineosporiaceae</taxon>
        <taxon>Kineosporia</taxon>
    </lineage>
</organism>
<reference evidence="1" key="1">
    <citation type="submission" date="2021-11" db="EMBL/GenBank/DDBJ databases">
        <title>Streptomyces corallinus and Kineosporia corallina sp. nov., two new coral-derived marine actinobacteria.</title>
        <authorList>
            <person name="Buangrab K."/>
            <person name="Sutthacheep M."/>
            <person name="Yeemin T."/>
            <person name="Harunari E."/>
            <person name="Igarashi Y."/>
            <person name="Sripreechasak P."/>
            <person name="Kanchanasin P."/>
            <person name="Tanasupawat S."/>
            <person name="Phongsopitanun W."/>
        </authorList>
    </citation>
    <scope>NUCLEOTIDE SEQUENCE</scope>
    <source>
        <strain evidence="1">JCM 31032</strain>
    </source>
</reference>
<keyword evidence="2" id="KW-1185">Reference proteome</keyword>